<protein>
    <submittedName>
        <fullName evidence="1">Uncharacterized protein</fullName>
    </submittedName>
</protein>
<reference evidence="2" key="1">
    <citation type="submission" date="2016-10" db="EMBL/GenBank/DDBJ databases">
        <authorList>
            <person name="Varghese N."/>
            <person name="Submissions S."/>
        </authorList>
    </citation>
    <scope>NUCLEOTIDE SEQUENCE [LARGE SCALE GENOMIC DNA]</scope>
    <source>
        <strain evidence="2">Gh-48</strain>
    </source>
</reference>
<dbReference type="Proteomes" id="UP000198942">
    <property type="component" value="Unassembled WGS sequence"/>
</dbReference>
<keyword evidence="2" id="KW-1185">Reference proteome</keyword>
<gene>
    <name evidence="1" type="ORF">SAMN05192574_11558</name>
</gene>
<dbReference type="EMBL" id="FOCL01000015">
    <property type="protein sequence ID" value="SEO88737.1"/>
    <property type="molecule type" value="Genomic_DNA"/>
</dbReference>
<accession>A0A1H8TCU1</accession>
<sequence>MNLKLKLIVLAGVILFSFSRVEAQTTNLTITPAH</sequence>
<proteinExistence type="predicted"/>
<evidence type="ECO:0000313" key="1">
    <source>
        <dbReference type="EMBL" id="SEO88737.1"/>
    </source>
</evidence>
<name>A0A1H8TCU1_9SPHI</name>
<evidence type="ECO:0000313" key="2">
    <source>
        <dbReference type="Proteomes" id="UP000198942"/>
    </source>
</evidence>
<dbReference type="AlphaFoldDB" id="A0A1H8TCU1"/>
<organism evidence="1 2">
    <name type="scientific">Mucilaginibacter gossypiicola</name>
    <dbReference type="NCBI Taxonomy" id="551995"/>
    <lineage>
        <taxon>Bacteria</taxon>
        <taxon>Pseudomonadati</taxon>
        <taxon>Bacteroidota</taxon>
        <taxon>Sphingobacteriia</taxon>
        <taxon>Sphingobacteriales</taxon>
        <taxon>Sphingobacteriaceae</taxon>
        <taxon>Mucilaginibacter</taxon>
    </lineage>
</organism>